<dbReference type="AlphaFoldDB" id="A0A1I5TNG9"/>
<dbReference type="InParanoid" id="A0A1I5TNG9"/>
<dbReference type="STRING" id="1993.SAMN04489713_11862"/>
<evidence type="ECO:0000313" key="2">
    <source>
        <dbReference type="Proteomes" id="UP000183413"/>
    </source>
</evidence>
<dbReference type="Proteomes" id="UP000183413">
    <property type="component" value="Unassembled WGS sequence"/>
</dbReference>
<sequence>MRAHSAAMAAVVVVVGAGVLTGCGGGSNVVEKSFTDRNGRACTYVVVNEVEDEGSEYDYDVHNIDCDYPPSPSASAGGPP</sequence>
<evidence type="ECO:0000313" key="1">
    <source>
        <dbReference type="EMBL" id="SFP84590.1"/>
    </source>
</evidence>
<gene>
    <name evidence="1" type="ORF">SAMN04489713_11862</name>
</gene>
<organism evidence="1 2">
    <name type="scientific">Actinomadura madurae</name>
    <dbReference type="NCBI Taxonomy" id="1993"/>
    <lineage>
        <taxon>Bacteria</taxon>
        <taxon>Bacillati</taxon>
        <taxon>Actinomycetota</taxon>
        <taxon>Actinomycetes</taxon>
        <taxon>Streptosporangiales</taxon>
        <taxon>Thermomonosporaceae</taxon>
        <taxon>Actinomadura</taxon>
    </lineage>
</organism>
<dbReference type="EMBL" id="FOVH01000018">
    <property type="protein sequence ID" value="SFP84590.1"/>
    <property type="molecule type" value="Genomic_DNA"/>
</dbReference>
<reference evidence="1 2" key="1">
    <citation type="submission" date="2016-10" db="EMBL/GenBank/DDBJ databases">
        <authorList>
            <person name="de Groot N.N."/>
        </authorList>
    </citation>
    <scope>NUCLEOTIDE SEQUENCE [LARGE SCALE GENOMIC DNA]</scope>
    <source>
        <strain evidence="1 2">DSM 43067</strain>
    </source>
</reference>
<name>A0A1I5TNG9_9ACTN</name>
<protein>
    <submittedName>
        <fullName evidence="1">Uncharacterized protein</fullName>
    </submittedName>
</protein>
<keyword evidence="2" id="KW-1185">Reference proteome</keyword>
<dbReference type="PROSITE" id="PS51257">
    <property type="entry name" value="PROKAR_LIPOPROTEIN"/>
    <property type="match status" value="1"/>
</dbReference>
<dbReference type="GeneID" id="99652448"/>
<dbReference type="OrthoDB" id="4247657at2"/>
<dbReference type="RefSeq" id="WP_143118757.1">
    <property type="nucleotide sequence ID" value="NZ_CP083237.1"/>
</dbReference>
<proteinExistence type="predicted"/>
<accession>A0A1I5TNG9</accession>